<dbReference type="GO" id="GO:0016042">
    <property type="term" value="P:lipid catabolic process"/>
    <property type="evidence" value="ECO:0007669"/>
    <property type="project" value="InterPro"/>
</dbReference>
<dbReference type="EMBL" id="JAGFMF010011719">
    <property type="protein sequence ID" value="KAG8515048.1"/>
    <property type="molecule type" value="Genomic_DNA"/>
</dbReference>
<dbReference type="GO" id="GO:0005576">
    <property type="term" value="C:extracellular region"/>
    <property type="evidence" value="ECO:0007669"/>
    <property type="project" value="InterPro"/>
</dbReference>
<protein>
    <submittedName>
        <fullName evidence="2">Leucine-rich colipase-like protein 1</fullName>
    </submittedName>
</protein>
<dbReference type="Pfam" id="PF15083">
    <property type="entry name" value="Colipase-like"/>
    <property type="match status" value="2"/>
</dbReference>
<dbReference type="PANTHER" id="PTHR10041">
    <property type="entry name" value="COLIPASE"/>
    <property type="match status" value="1"/>
</dbReference>
<proteinExistence type="predicted"/>
<dbReference type="GO" id="GO:0008047">
    <property type="term" value="F:enzyme activator activity"/>
    <property type="evidence" value="ECO:0007669"/>
    <property type="project" value="InterPro"/>
</dbReference>
<reference evidence="2" key="1">
    <citation type="journal article" date="2021" name="Evol. Appl.">
        <title>The genome of the Pyrenean desman and the effects of bottlenecks and inbreeding on the genomic landscape of an endangered species.</title>
        <authorList>
            <person name="Escoda L."/>
            <person name="Castresana J."/>
        </authorList>
    </citation>
    <scope>NUCLEOTIDE SEQUENCE</scope>
    <source>
        <strain evidence="2">IBE-C5619</strain>
    </source>
</reference>
<feature type="region of interest" description="Disordered" evidence="1">
    <location>
        <begin position="1"/>
        <end position="57"/>
    </location>
</feature>
<accession>A0A8J6DQV6</accession>
<dbReference type="Proteomes" id="UP000700334">
    <property type="component" value="Unassembled WGS sequence"/>
</dbReference>
<dbReference type="AlphaFoldDB" id="A0A8J6DQV6"/>
<dbReference type="PANTHER" id="PTHR10041:SF5">
    <property type="entry name" value="LEUCINE-RICH COLIPASE-LIKE PROTEIN 1"/>
    <property type="match status" value="1"/>
</dbReference>
<comment type="caution">
    <text evidence="2">The sequence shown here is derived from an EMBL/GenBank/DDBJ whole genome shotgun (WGS) entry which is preliminary data.</text>
</comment>
<evidence type="ECO:0000256" key="1">
    <source>
        <dbReference type="SAM" id="MobiDB-lite"/>
    </source>
</evidence>
<feature type="compositionally biased region" description="Low complexity" evidence="1">
    <location>
        <begin position="43"/>
        <end position="57"/>
    </location>
</feature>
<name>A0A8J6DQV6_GALPY</name>
<dbReference type="InterPro" id="IPR001981">
    <property type="entry name" value="Colipase"/>
</dbReference>
<evidence type="ECO:0000313" key="2">
    <source>
        <dbReference type="EMBL" id="KAG8515048.1"/>
    </source>
</evidence>
<evidence type="ECO:0000313" key="3">
    <source>
        <dbReference type="Proteomes" id="UP000700334"/>
    </source>
</evidence>
<sequence>MEDYRAGAPGVSAPRGEPWTSAARPLGVSTSDGTRSAADRLPRAQAGAGGPAAQAALTSEVQQRGAWMALMRHGRGHCHENRGPGEGQGGAGGLGWMGRPGHLLLLLFLLPVATQGRNLHVLQKNMGEPCEDHRECQSRCCVTGSLNPQKFCTPQTVFLKCNSWRKPNGFSCLKPSECKSNCCIPTGPRKQKSCMAKTFFLQCVPWKKVRRPRRAVARGSAGGPVPAALCLQPPGSYCLDHSECRSHCCLRLTEISPLRCVPHSGILDLCLPLVSGLAWRATWGERPGRRLCVCQPSVEAAS</sequence>
<dbReference type="OrthoDB" id="9837822at2759"/>
<organism evidence="2 3">
    <name type="scientific">Galemys pyrenaicus</name>
    <name type="common">Iberian desman</name>
    <name type="synonym">Pyrenean desman</name>
    <dbReference type="NCBI Taxonomy" id="202257"/>
    <lineage>
        <taxon>Eukaryota</taxon>
        <taxon>Metazoa</taxon>
        <taxon>Chordata</taxon>
        <taxon>Craniata</taxon>
        <taxon>Vertebrata</taxon>
        <taxon>Euteleostomi</taxon>
        <taxon>Mammalia</taxon>
        <taxon>Eutheria</taxon>
        <taxon>Laurasiatheria</taxon>
        <taxon>Eulipotyphla</taxon>
        <taxon>Talpidae</taxon>
        <taxon>Galemys</taxon>
    </lineage>
</organism>
<keyword evidence="3" id="KW-1185">Reference proteome</keyword>
<dbReference type="GO" id="GO:0007586">
    <property type="term" value="P:digestion"/>
    <property type="evidence" value="ECO:0007669"/>
    <property type="project" value="InterPro"/>
</dbReference>
<gene>
    <name evidence="2" type="ORF">J0S82_003944</name>
</gene>